<comment type="caution">
    <text evidence="1">The sequence shown here is derived from an EMBL/GenBank/DDBJ whole genome shotgun (WGS) entry which is preliminary data.</text>
</comment>
<protein>
    <submittedName>
        <fullName evidence="1">Uncharacterized protein</fullName>
    </submittedName>
</protein>
<accession>A0AAV7ISS5</accession>
<dbReference type="Proteomes" id="UP000826195">
    <property type="component" value="Unassembled WGS sequence"/>
</dbReference>
<evidence type="ECO:0000313" key="1">
    <source>
        <dbReference type="EMBL" id="KAH0556538.1"/>
    </source>
</evidence>
<sequence>MDLTRERWPRITVCSTTRNAANIPPPQQPDQYGYGYRELMKRNGVLPEEQGECGSRSLCLIRAQEQE</sequence>
<name>A0AAV7ISS5_COTGL</name>
<dbReference type="EMBL" id="JAHXZJ010000756">
    <property type="protein sequence ID" value="KAH0556538.1"/>
    <property type="molecule type" value="Genomic_DNA"/>
</dbReference>
<reference evidence="1 2" key="1">
    <citation type="journal article" date="2021" name="J. Hered.">
        <title>A chromosome-level genome assembly of the parasitoid wasp, Cotesia glomerata (Hymenoptera: Braconidae).</title>
        <authorList>
            <person name="Pinto B.J."/>
            <person name="Weis J.J."/>
            <person name="Gamble T."/>
            <person name="Ode P.J."/>
            <person name="Paul R."/>
            <person name="Zaspel J.M."/>
        </authorList>
    </citation>
    <scope>NUCLEOTIDE SEQUENCE [LARGE SCALE GENOMIC DNA]</scope>
    <source>
        <strain evidence="1">CgM1</strain>
    </source>
</reference>
<proteinExistence type="predicted"/>
<organism evidence="1 2">
    <name type="scientific">Cotesia glomerata</name>
    <name type="common">Lepidopteran parasitic wasp</name>
    <name type="synonym">Apanteles glomeratus</name>
    <dbReference type="NCBI Taxonomy" id="32391"/>
    <lineage>
        <taxon>Eukaryota</taxon>
        <taxon>Metazoa</taxon>
        <taxon>Ecdysozoa</taxon>
        <taxon>Arthropoda</taxon>
        <taxon>Hexapoda</taxon>
        <taxon>Insecta</taxon>
        <taxon>Pterygota</taxon>
        <taxon>Neoptera</taxon>
        <taxon>Endopterygota</taxon>
        <taxon>Hymenoptera</taxon>
        <taxon>Apocrita</taxon>
        <taxon>Ichneumonoidea</taxon>
        <taxon>Braconidae</taxon>
        <taxon>Microgastrinae</taxon>
        <taxon>Cotesia</taxon>
    </lineage>
</organism>
<evidence type="ECO:0000313" key="2">
    <source>
        <dbReference type="Proteomes" id="UP000826195"/>
    </source>
</evidence>
<gene>
    <name evidence="1" type="ORF">KQX54_000727</name>
</gene>
<dbReference type="AlphaFoldDB" id="A0AAV7ISS5"/>
<keyword evidence="2" id="KW-1185">Reference proteome</keyword>